<keyword evidence="4" id="KW-0554">One-carbon metabolism</keyword>
<feature type="transmembrane region" description="Helical" evidence="9">
    <location>
        <begin position="32"/>
        <end position="55"/>
    </location>
</feature>
<comment type="function">
    <text evidence="7">Key enzyme in folate metabolism. Catalyzes an essential reaction for de novo glycine and purine synthesis, and for DNA precursor synthesis.</text>
</comment>
<evidence type="ECO:0000256" key="8">
    <source>
        <dbReference type="SAM" id="Coils"/>
    </source>
</evidence>
<dbReference type="PANTHER" id="PTHR48069">
    <property type="entry name" value="DIHYDROFOLATE REDUCTASE"/>
    <property type="match status" value="1"/>
</dbReference>
<dbReference type="InterPro" id="IPR024072">
    <property type="entry name" value="DHFR-like_dom_sf"/>
</dbReference>
<proteinExistence type="inferred from homology"/>
<feature type="coiled-coil region" evidence="8">
    <location>
        <begin position="98"/>
        <end position="125"/>
    </location>
</feature>
<evidence type="ECO:0000256" key="4">
    <source>
        <dbReference type="ARBA" id="ARBA00022563"/>
    </source>
</evidence>
<dbReference type="Pfam" id="PF00186">
    <property type="entry name" value="DHFR_1"/>
    <property type="match status" value="1"/>
</dbReference>
<protein>
    <recommendedName>
        <fullName evidence="3">dihydrofolate reductase</fullName>
        <ecNumber evidence="3">1.5.1.3</ecNumber>
    </recommendedName>
</protein>
<keyword evidence="5" id="KW-0521">NADP</keyword>
<comment type="similarity">
    <text evidence="2">Belongs to the dihydrofolate reductase family.</text>
</comment>
<reference evidence="11 12" key="1">
    <citation type="submission" date="2021-03" db="EMBL/GenBank/DDBJ databases">
        <title>Winogradskyella sp. nov., isolated from costal sediment.</title>
        <authorList>
            <person name="Gao C."/>
        </authorList>
    </citation>
    <scope>NUCLEOTIDE SEQUENCE [LARGE SCALE GENOMIC DNA]</scope>
    <source>
        <strain evidence="11 12">DF17</strain>
    </source>
</reference>
<dbReference type="PROSITE" id="PS51330">
    <property type="entry name" value="DHFR_2"/>
    <property type="match status" value="1"/>
</dbReference>
<dbReference type="Gene3D" id="3.40.430.10">
    <property type="entry name" value="Dihydrofolate Reductase, subunit A"/>
    <property type="match status" value="1"/>
</dbReference>
<evidence type="ECO:0000256" key="5">
    <source>
        <dbReference type="ARBA" id="ARBA00022857"/>
    </source>
</evidence>
<organism evidence="11 12">
    <name type="scientific">Winogradskyella pelagia</name>
    <dbReference type="NCBI Taxonomy" id="2819984"/>
    <lineage>
        <taxon>Bacteria</taxon>
        <taxon>Pseudomonadati</taxon>
        <taxon>Bacteroidota</taxon>
        <taxon>Flavobacteriia</taxon>
        <taxon>Flavobacteriales</taxon>
        <taxon>Flavobacteriaceae</taxon>
        <taxon>Winogradskyella</taxon>
    </lineage>
</organism>
<feature type="transmembrane region" description="Helical" evidence="9">
    <location>
        <begin position="67"/>
        <end position="87"/>
    </location>
</feature>
<dbReference type="CDD" id="cd00209">
    <property type="entry name" value="DHFR"/>
    <property type="match status" value="1"/>
</dbReference>
<dbReference type="Pfam" id="PF13239">
    <property type="entry name" value="2TM"/>
    <property type="match status" value="1"/>
</dbReference>
<evidence type="ECO:0000259" key="10">
    <source>
        <dbReference type="PROSITE" id="PS51330"/>
    </source>
</evidence>
<dbReference type="EMBL" id="JAGEVF010000007">
    <property type="protein sequence ID" value="MBO3117097.1"/>
    <property type="molecule type" value="Genomic_DNA"/>
</dbReference>
<feature type="domain" description="DHFR" evidence="10">
    <location>
        <begin position="149"/>
        <end position="309"/>
    </location>
</feature>
<evidence type="ECO:0000256" key="3">
    <source>
        <dbReference type="ARBA" id="ARBA00012856"/>
    </source>
</evidence>
<keyword evidence="9" id="KW-0472">Membrane</keyword>
<evidence type="ECO:0000256" key="1">
    <source>
        <dbReference type="ARBA" id="ARBA00004903"/>
    </source>
</evidence>
<comment type="caution">
    <text evidence="11">The sequence shown here is derived from an EMBL/GenBank/DDBJ whole genome shotgun (WGS) entry which is preliminary data.</text>
</comment>
<dbReference type="SUPFAM" id="SSF53597">
    <property type="entry name" value="Dihydrofolate reductase-like"/>
    <property type="match status" value="1"/>
</dbReference>
<evidence type="ECO:0000313" key="12">
    <source>
        <dbReference type="Proteomes" id="UP000676776"/>
    </source>
</evidence>
<evidence type="ECO:0000256" key="7">
    <source>
        <dbReference type="ARBA" id="ARBA00025067"/>
    </source>
</evidence>
<dbReference type="InterPro" id="IPR025698">
    <property type="entry name" value="2TM_dom"/>
</dbReference>
<keyword evidence="6" id="KW-0560">Oxidoreductase</keyword>
<evidence type="ECO:0000256" key="2">
    <source>
        <dbReference type="ARBA" id="ARBA00009539"/>
    </source>
</evidence>
<evidence type="ECO:0000256" key="9">
    <source>
        <dbReference type="SAM" id="Phobius"/>
    </source>
</evidence>
<evidence type="ECO:0000256" key="6">
    <source>
        <dbReference type="ARBA" id="ARBA00023002"/>
    </source>
</evidence>
<dbReference type="InterPro" id="IPR001796">
    <property type="entry name" value="DHFR_dom"/>
</dbReference>
<keyword evidence="12" id="KW-1185">Reference proteome</keyword>
<dbReference type="PRINTS" id="PR00070">
    <property type="entry name" value="DHFR"/>
</dbReference>
<evidence type="ECO:0000313" key="11">
    <source>
        <dbReference type="EMBL" id="MBO3117097.1"/>
    </source>
</evidence>
<dbReference type="Proteomes" id="UP000676776">
    <property type="component" value="Unassembled WGS sequence"/>
</dbReference>
<dbReference type="PANTHER" id="PTHR48069:SF3">
    <property type="entry name" value="DIHYDROFOLATE REDUCTASE"/>
    <property type="match status" value="1"/>
</dbReference>
<name>A0ABS3T2Z0_9FLAO</name>
<dbReference type="InterPro" id="IPR012259">
    <property type="entry name" value="DHFR"/>
</dbReference>
<dbReference type="EC" id="1.5.1.3" evidence="3"/>
<gene>
    <name evidence="11" type="ORF">J4050_10075</name>
</gene>
<accession>A0ABS3T2Z0</accession>
<keyword evidence="8" id="KW-0175">Coiled coil</keyword>
<keyword evidence="9" id="KW-1133">Transmembrane helix</keyword>
<keyword evidence="9" id="KW-0812">Transmembrane</keyword>
<dbReference type="RefSeq" id="WP_208154458.1">
    <property type="nucleotide sequence ID" value="NZ_JAGEVF010000007.1"/>
</dbReference>
<sequence length="310" mass="35736">MFGKKKQTSKIDKEQLELIEYAQKRIKQKKRLYLHFVLFLIGAVFLILANTVLGIGKDFTIAGIDWFVYAILAWLFLFIYHFTNVFITNKFMGKDWEKIQLDKLVNQQQQRIDELKANFLKEETKIAQSQAYNEALEKEGTDEKKKTSNLTVIVAAGENNAIGKNNDLIWHLSKDLKRFKSLTNGHHIIMGRKTFESFPKPLPNRTHIVITRQKDYEAPYGVIVVSTLDDAIDASLSDDQPFIIGGGEIYKQALPLADKLEITRVHASFPDADTFFPDIDENQWKEVERTTHDADESHAHPFSFITYVRP</sequence>
<comment type="pathway">
    <text evidence="1">Cofactor biosynthesis; tetrahydrofolate biosynthesis; 5,6,7,8-tetrahydrofolate from 7,8-dihydrofolate: step 1/1.</text>
</comment>